<name>A0A930XVH8_9FLAO</name>
<accession>A0A930XVH8</accession>
<dbReference type="AlphaFoldDB" id="A0A930XVH8"/>
<keyword evidence="2" id="KW-1185">Reference proteome</keyword>
<gene>
    <name evidence="1" type="ORF">IR213_13870</name>
</gene>
<comment type="caution">
    <text evidence="1">The sequence shown here is derived from an EMBL/GenBank/DDBJ whole genome shotgun (WGS) entry which is preliminary data.</text>
</comment>
<dbReference type="EMBL" id="JADHEC010000038">
    <property type="protein sequence ID" value="MBF2709665.1"/>
    <property type="molecule type" value="Genomic_DNA"/>
</dbReference>
<reference evidence="1" key="1">
    <citation type="submission" date="2020-11" db="EMBL/GenBank/DDBJ databases">
        <title>Genome of Flavobacterium soyangense.</title>
        <authorList>
            <person name="Liu Q."/>
            <person name="Xin Y.-H."/>
        </authorList>
    </citation>
    <scope>NUCLEOTIDE SEQUENCE</scope>
    <source>
        <strain evidence="1">CGMCC 1.13493</strain>
    </source>
</reference>
<dbReference type="Proteomes" id="UP000646211">
    <property type="component" value="Unassembled WGS sequence"/>
</dbReference>
<protein>
    <submittedName>
        <fullName evidence="1">Uncharacterized protein</fullName>
    </submittedName>
</protein>
<dbReference type="InterPro" id="IPR041055">
    <property type="entry name" value="Kinase-PolyVal"/>
</dbReference>
<dbReference type="Pfam" id="PF18762">
    <property type="entry name" value="Kinase-PolyVal"/>
    <property type="match status" value="1"/>
</dbReference>
<sequence length="207" mass="23744">MKHELQNIISGKSQVEHGATIQAVASYLKDSKGAGSLAEKSIILKKQEESLIEQFATKKSLWISDVNIENFVSSGAEQLVYLKNERTVLKLNDSIYYASWVDYLNNLLLNNYFFPDTAYELLGFYKNDIALYAVVEQNFVLATEKTELVNVKLFLENSGFINKKSNDYFHPELGIILEDLHDENVITQDGILKFIDTVFYITEQFYQ</sequence>
<organism evidence="1 2">
    <name type="scientific">Flavobacterium soyangense</name>
    <dbReference type="NCBI Taxonomy" id="2023265"/>
    <lineage>
        <taxon>Bacteria</taxon>
        <taxon>Pseudomonadati</taxon>
        <taxon>Bacteroidota</taxon>
        <taxon>Flavobacteriia</taxon>
        <taxon>Flavobacteriales</taxon>
        <taxon>Flavobacteriaceae</taxon>
        <taxon>Flavobacterium</taxon>
    </lineage>
</organism>
<proteinExistence type="predicted"/>
<evidence type="ECO:0000313" key="1">
    <source>
        <dbReference type="EMBL" id="MBF2709665.1"/>
    </source>
</evidence>
<dbReference type="RefSeq" id="WP_194312901.1">
    <property type="nucleotide sequence ID" value="NZ_JADHEC010000038.1"/>
</dbReference>
<evidence type="ECO:0000313" key="2">
    <source>
        <dbReference type="Proteomes" id="UP000646211"/>
    </source>
</evidence>